<dbReference type="Pfam" id="PF08534">
    <property type="entry name" value="Redoxin"/>
    <property type="match status" value="1"/>
</dbReference>
<comment type="similarity">
    <text evidence="2">Belongs to the thioredoxin family. DsbE subfamily.</text>
</comment>
<dbReference type="InterPro" id="IPR013766">
    <property type="entry name" value="Thioredoxin_domain"/>
</dbReference>
<dbReference type="InterPro" id="IPR013740">
    <property type="entry name" value="Redoxin"/>
</dbReference>
<evidence type="ECO:0000256" key="5">
    <source>
        <dbReference type="ARBA" id="ARBA00023284"/>
    </source>
</evidence>
<gene>
    <name evidence="7" type="ORF">D3874_01165</name>
</gene>
<dbReference type="Proteomes" id="UP000284605">
    <property type="component" value="Unassembled WGS sequence"/>
</dbReference>
<comment type="subcellular location">
    <subcellularLocation>
        <location evidence="1">Cell envelope</location>
    </subcellularLocation>
</comment>
<dbReference type="EMBL" id="QYUK01000008">
    <property type="protein sequence ID" value="RJF94477.1"/>
    <property type="molecule type" value="Genomic_DNA"/>
</dbReference>
<proteinExistence type="inferred from homology"/>
<evidence type="ECO:0000256" key="4">
    <source>
        <dbReference type="ARBA" id="ARBA00023157"/>
    </source>
</evidence>
<evidence type="ECO:0000313" key="8">
    <source>
        <dbReference type="Proteomes" id="UP000284605"/>
    </source>
</evidence>
<keyword evidence="3" id="KW-0201">Cytochrome c-type biogenesis</keyword>
<name>A0A418WTE7_9PROT</name>
<evidence type="ECO:0000313" key="7">
    <source>
        <dbReference type="EMBL" id="RJF94477.1"/>
    </source>
</evidence>
<evidence type="ECO:0000256" key="1">
    <source>
        <dbReference type="ARBA" id="ARBA00004196"/>
    </source>
</evidence>
<keyword evidence="8" id="KW-1185">Reference proteome</keyword>
<dbReference type="GO" id="GO:0030288">
    <property type="term" value="C:outer membrane-bounded periplasmic space"/>
    <property type="evidence" value="ECO:0007669"/>
    <property type="project" value="InterPro"/>
</dbReference>
<dbReference type="OrthoDB" id="9799347at2"/>
<dbReference type="Gene3D" id="3.40.30.10">
    <property type="entry name" value="Glutaredoxin"/>
    <property type="match status" value="1"/>
</dbReference>
<reference evidence="7 8" key="1">
    <citation type="submission" date="2018-09" db="EMBL/GenBank/DDBJ databases">
        <authorList>
            <person name="Zhu H."/>
        </authorList>
    </citation>
    <scope>NUCLEOTIDE SEQUENCE [LARGE SCALE GENOMIC DNA]</scope>
    <source>
        <strain evidence="7 8">K1W22B-8</strain>
    </source>
</reference>
<protein>
    <submittedName>
        <fullName evidence="7">DsbE family thiol:disulfide interchange protein</fullName>
    </submittedName>
</protein>
<feature type="domain" description="Thioredoxin" evidence="6">
    <location>
        <begin position="39"/>
        <end position="182"/>
    </location>
</feature>
<dbReference type="GO" id="GO:0017004">
    <property type="term" value="P:cytochrome complex assembly"/>
    <property type="evidence" value="ECO:0007669"/>
    <property type="project" value="UniProtKB-KW"/>
</dbReference>
<dbReference type="InterPro" id="IPR004799">
    <property type="entry name" value="Periplasmic_diS_OxRdtase_DsbE"/>
</dbReference>
<dbReference type="PANTHER" id="PTHR42852">
    <property type="entry name" value="THIOL:DISULFIDE INTERCHANGE PROTEIN DSBE"/>
    <property type="match status" value="1"/>
</dbReference>
<keyword evidence="4" id="KW-1015">Disulfide bond</keyword>
<keyword evidence="5" id="KW-0676">Redox-active center</keyword>
<dbReference type="SUPFAM" id="SSF52833">
    <property type="entry name" value="Thioredoxin-like"/>
    <property type="match status" value="1"/>
</dbReference>
<evidence type="ECO:0000259" key="6">
    <source>
        <dbReference type="PROSITE" id="PS51352"/>
    </source>
</evidence>
<dbReference type="GO" id="GO:0015036">
    <property type="term" value="F:disulfide oxidoreductase activity"/>
    <property type="evidence" value="ECO:0007669"/>
    <property type="project" value="InterPro"/>
</dbReference>
<dbReference type="CDD" id="cd03010">
    <property type="entry name" value="TlpA_like_DsbE"/>
    <property type="match status" value="1"/>
</dbReference>
<accession>A0A418WTE7</accession>
<evidence type="ECO:0000256" key="3">
    <source>
        <dbReference type="ARBA" id="ARBA00022748"/>
    </source>
</evidence>
<dbReference type="PROSITE" id="PS51352">
    <property type="entry name" value="THIOREDOXIN_2"/>
    <property type="match status" value="1"/>
</dbReference>
<dbReference type="NCBIfam" id="TIGR00385">
    <property type="entry name" value="dsbE"/>
    <property type="match status" value="1"/>
</dbReference>
<dbReference type="InterPro" id="IPR050553">
    <property type="entry name" value="Thioredoxin_ResA/DsbE_sf"/>
</dbReference>
<evidence type="ECO:0000256" key="2">
    <source>
        <dbReference type="ARBA" id="ARBA00007758"/>
    </source>
</evidence>
<comment type="caution">
    <text evidence="7">The sequence shown here is derived from an EMBL/GenBank/DDBJ whole genome shotgun (WGS) entry which is preliminary data.</text>
</comment>
<dbReference type="AlphaFoldDB" id="A0A418WTE7"/>
<dbReference type="PROSITE" id="PS00194">
    <property type="entry name" value="THIOREDOXIN_1"/>
    <property type="match status" value="1"/>
</dbReference>
<organism evidence="7 8">
    <name type="scientific">Oleomonas cavernae</name>
    <dbReference type="NCBI Taxonomy" id="2320859"/>
    <lineage>
        <taxon>Bacteria</taxon>
        <taxon>Pseudomonadati</taxon>
        <taxon>Pseudomonadota</taxon>
        <taxon>Alphaproteobacteria</taxon>
        <taxon>Acetobacterales</taxon>
        <taxon>Acetobacteraceae</taxon>
        <taxon>Oleomonas</taxon>
    </lineage>
</organism>
<dbReference type="RefSeq" id="WP_119775573.1">
    <property type="nucleotide sequence ID" value="NZ_QYUK01000008.1"/>
</dbReference>
<dbReference type="PANTHER" id="PTHR42852:SF6">
    <property type="entry name" value="THIOL:DISULFIDE INTERCHANGE PROTEIN DSBE"/>
    <property type="match status" value="1"/>
</dbReference>
<dbReference type="InterPro" id="IPR017937">
    <property type="entry name" value="Thioredoxin_CS"/>
</dbReference>
<sequence>MMAGKYRFLLAALPLAVVLGLSGAFFDRLGKDPSALPSALIGKPVPDFALPGLDEAGPGLAAADLRAGRVTVVNVFASWCAPCRIEHPLLTALTKVPGITLVAIAYKDKPEASKAFLAELGNPYTLIGADVTGRVAIDWGVYGVPETYLVSKTGEIAWKHVGPLTEDVIRGEMLPMAERLLK</sequence>
<dbReference type="InterPro" id="IPR036249">
    <property type="entry name" value="Thioredoxin-like_sf"/>
</dbReference>